<dbReference type="RefSeq" id="WP_204819860.1">
    <property type="nucleotide sequence ID" value="NZ_JANHOF010000006.1"/>
</dbReference>
<keyword evidence="3" id="KW-0804">Transcription</keyword>
<reference evidence="5 6" key="1">
    <citation type="submission" date="2024-09" db="EMBL/GenBank/DDBJ databases">
        <authorList>
            <person name="Sun Q."/>
            <person name="Mori K."/>
        </authorList>
    </citation>
    <scope>NUCLEOTIDE SEQUENCE [LARGE SCALE GENOMIC DNA]</scope>
    <source>
        <strain evidence="5 6">CCM 4839</strain>
    </source>
</reference>
<dbReference type="Proteomes" id="UP001589818">
    <property type="component" value="Unassembled WGS sequence"/>
</dbReference>
<dbReference type="PROSITE" id="PS50949">
    <property type="entry name" value="HTH_GNTR"/>
    <property type="match status" value="1"/>
</dbReference>
<evidence type="ECO:0000313" key="6">
    <source>
        <dbReference type="Proteomes" id="UP001589818"/>
    </source>
</evidence>
<sequence>MSDFTFKQQANTSLREKVTSDLREAILSGNLSPGARIREMDVAEQMGISRGPVREAIRQLEREGLLISYPYKETVVADLDSNEVRDILIPIRLHIESFVIKRYLDKMDEAFFANLQSIVDEMRQAFQNDQKSRLVELDILFHQQILELAAERTVLLTWQSIVNQIRLHFTKNLPFFKLDHLETDHQQLLDALRTRDPAVAEQAIIKHTASEDSLLWIATK</sequence>
<dbReference type="SUPFAM" id="SSF48008">
    <property type="entry name" value="GntR ligand-binding domain-like"/>
    <property type="match status" value="1"/>
</dbReference>
<dbReference type="InterPro" id="IPR011711">
    <property type="entry name" value="GntR_C"/>
</dbReference>
<dbReference type="InterPro" id="IPR036390">
    <property type="entry name" value="WH_DNA-bd_sf"/>
</dbReference>
<dbReference type="InterPro" id="IPR000485">
    <property type="entry name" value="AsnC-type_HTH_dom"/>
</dbReference>
<protein>
    <submittedName>
        <fullName evidence="5">GntR family transcriptional regulator</fullName>
    </submittedName>
</protein>
<keyword evidence="1" id="KW-0805">Transcription regulation</keyword>
<dbReference type="PANTHER" id="PTHR43537:SF5">
    <property type="entry name" value="UXU OPERON TRANSCRIPTIONAL REGULATOR"/>
    <property type="match status" value="1"/>
</dbReference>
<dbReference type="SMART" id="SM00895">
    <property type="entry name" value="FCD"/>
    <property type="match status" value="1"/>
</dbReference>
<evidence type="ECO:0000256" key="3">
    <source>
        <dbReference type="ARBA" id="ARBA00023163"/>
    </source>
</evidence>
<accession>A0ABV6J6H2</accession>
<evidence type="ECO:0000259" key="4">
    <source>
        <dbReference type="PROSITE" id="PS50949"/>
    </source>
</evidence>
<dbReference type="EMBL" id="JBHLVF010000011">
    <property type="protein sequence ID" value="MFC0391478.1"/>
    <property type="molecule type" value="Genomic_DNA"/>
</dbReference>
<evidence type="ECO:0000313" key="5">
    <source>
        <dbReference type="EMBL" id="MFC0391478.1"/>
    </source>
</evidence>
<proteinExistence type="predicted"/>
<comment type="caution">
    <text evidence="5">The sequence shown here is derived from an EMBL/GenBank/DDBJ whole genome shotgun (WGS) entry which is preliminary data.</text>
</comment>
<dbReference type="SUPFAM" id="SSF46785">
    <property type="entry name" value="Winged helix' DNA-binding domain"/>
    <property type="match status" value="1"/>
</dbReference>
<feature type="domain" description="HTH gntR-type" evidence="4">
    <location>
        <begin position="12"/>
        <end position="79"/>
    </location>
</feature>
<organism evidence="5 6">
    <name type="scientific">Paenibacillus mendelii</name>
    <dbReference type="NCBI Taxonomy" id="206163"/>
    <lineage>
        <taxon>Bacteria</taxon>
        <taxon>Bacillati</taxon>
        <taxon>Bacillota</taxon>
        <taxon>Bacilli</taxon>
        <taxon>Bacillales</taxon>
        <taxon>Paenibacillaceae</taxon>
        <taxon>Paenibacillus</taxon>
    </lineage>
</organism>
<keyword evidence="2" id="KW-0238">DNA-binding</keyword>
<dbReference type="Gene3D" id="1.10.10.10">
    <property type="entry name" value="Winged helix-like DNA-binding domain superfamily/Winged helix DNA-binding domain"/>
    <property type="match status" value="1"/>
</dbReference>
<dbReference type="InterPro" id="IPR008920">
    <property type="entry name" value="TF_FadR/GntR_C"/>
</dbReference>
<dbReference type="PANTHER" id="PTHR43537">
    <property type="entry name" value="TRANSCRIPTIONAL REGULATOR, GNTR FAMILY"/>
    <property type="match status" value="1"/>
</dbReference>
<dbReference type="Gene3D" id="1.20.120.530">
    <property type="entry name" value="GntR ligand-binding domain-like"/>
    <property type="match status" value="1"/>
</dbReference>
<dbReference type="Pfam" id="PF00392">
    <property type="entry name" value="GntR"/>
    <property type="match status" value="1"/>
</dbReference>
<keyword evidence="6" id="KW-1185">Reference proteome</keyword>
<name>A0ABV6J6H2_9BACL</name>
<dbReference type="CDD" id="cd07377">
    <property type="entry name" value="WHTH_GntR"/>
    <property type="match status" value="1"/>
</dbReference>
<evidence type="ECO:0000256" key="1">
    <source>
        <dbReference type="ARBA" id="ARBA00023015"/>
    </source>
</evidence>
<dbReference type="SMART" id="SM00345">
    <property type="entry name" value="HTH_GNTR"/>
    <property type="match status" value="1"/>
</dbReference>
<dbReference type="InterPro" id="IPR000524">
    <property type="entry name" value="Tscrpt_reg_HTH_GntR"/>
</dbReference>
<dbReference type="Pfam" id="PF07729">
    <property type="entry name" value="FCD"/>
    <property type="match status" value="1"/>
</dbReference>
<gene>
    <name evidence="5" type="ORF">ACFFJ8_08835</name>
</gene>
<evidence type="ECO:0000256" key="2">
    <source>
        <dbReference type="ARBA" id="ARBA00023125"/>
    </source>
</evidence>
<dbReference type="PRINTS" id="PR00035">
    <property type="entry name" value="HTHGNTR"/>
</dbReference>
<dbReference type="PRINTS" id="PR00033">
    <property type="entry name" value="HTHASNC"/>
</dbReference>
<dbReference type="InterPro" id="IPR036388">
    <property type="entry name" value="WH-like_DNA-bd_sf"/>
</dbReference>